<reference evidence="1" key="1">
    <citation type="submission" date="2021-04" db="EMBL/GenBank/DDBJ databases">
        <authorList>
            <person name="Tunstrom K."/>
        </authorList>
    </citation>
    <scope>NUCLEOTIDE SEQUENCE</scope>
</reference>
<gene>
    <name evidence="1" type="ORF">PAPOLLO_LOCUS16387</name>
</gene>
<proteinExistence type="predicted"/>
<evidence type="ECO:0000313" key="1">
    <source>
        <dbReference type="EMBL" id="CAG5015558.1"/>
    </source>
</evidence>
<name>A0A8S3XHZ4_PARAO</name>
<sequence length="189" mass="21751">MEGPEEQTHIPSDHRKRPDVLDIVLTRNVNYPVVVEVLYDVNTQHLPILITLGTKAVTSPPRAVKTKIDWRLYHQHLQERPPVHTPINSADDVEAAATRISTCIQEALNAASTIVPLTGRKEELPLRLRVQLNHKRALRKLWARTRCPRVKRRLNTLSDELSVAIQAHRGEAWERRIWKADEQHASLYN</sequence>
<dbReference type="OrthoDB" id="10065625at2759"/>
<dbReference type="Proteomes" id="UP000691718">
    <property type="component" value="Unassembled WGS sequence"/>
</dbReference>
<evidence type="ECO:0000313" key="2">
    <source>
        <dbReference type="Proteomes" id="UP000691718"/>
    </source>
</evidence>
<protein>
    <submittedName>
        <fullName evidence="1">(apollo) hypothetical protein</fullName>
    </submittedName>
</protein>
<dbReference type="AlphaFoldDB" id="A0A8S3XHZ4"/>
<dbReference type="EMBL" id="CAJQZP010001083">
    <property type="protein sequence ID" value="CAG5015558.1"/>
    <property type="molecule type" value="Genomic_DNA"/>
</dbReference>
<comment type="caution">
    <text evidence="1">The sequence shown here is derived from an EMBL/GenBank/DDBJ whole genome shotgun (WGS) entry which is preliminary data.</text>
</comment>
<keyword evidence="2" id="KW-1185">Reference proteome</keyword>
<accession>A0A8S3XHZ4</accession>
<organism evidence="1 2">
    <name type="scientific">Parnassius apollo</name>
    <name type="common">Apollo butterfly</name>
    <name type="synonym">Papilio apollo</name>
    <dbReference type="NCBI Taxonomy" id="110799"/>
    <lineage>
        <taxon>Eukaryota</taxon>
        <taxon>Metazoa</taxon>
        <taxon>Ecdysozoa</taxon>
        <taxon>Arthropoda</taxon>
        <taxon>Hexapoda</taxon>
        <taxon>Insecta</taxon>
        <taxon>Pterygota</taxon>
        <taxon>Neoptera</taxon>
        <taxon>Endopterygota</taxon>
        <taxon>Lepidoptera</taxon>
        <taxon>Glossata</taxon>
        <taxon>Ditrysia</taxon>
        <taxon>Papilionoidea</taxon>
        <taxon>Papilionidae</taxon>
        <taxon>Parnassiinae</taxon>
        <taxon>Parnassini</taxon>
        <taxon>Parnassius</taxon>
        <taxon>Parnassius</taxon>
    </lineage>
</organism>